<dbReference type="Pfam" id="PF12911">
    <property type="entry name" value="OppC_N"/>
    <property type="match status" value="1"/>
</dbReference>
<evidence type="ECO:0000256" key="6">
    <source>
        <dbReference type="ARBA" id="ARBA00023136"/>
    </source>
</evidence>
<gene>
    <name evidence="9" type="ORF">FKZ61_17625</name>
</gene>
<evidence type="ECO:0000256" key="1">
    <source>
        <dbReference type="ARBA" id="ARBA00004651"/>
    </source>
</evidence>
<dbReference type="PANTHER" id="PTHR43386:SF25">
    <property type="entry name" value="PEPTIDE ABC TRANSPORTER PERMEASE PROTEIN"/>
    <property type="match status" value="1"/>
</dbReference>
<dbReference type="RefSeq" id="WP_141611477.1">
    <property type="nucleotide sequence ID" value="NZ_VIGC02000026.1"/>
</dbReference>
<dbReference type="InterPro" id="IPR050366">
    <property type="entry name" value="BP-dependent_transpt_permease"/>
</dbReference>
<organism evidence="9 10">
    <name type="scientific">Litorilinea aerophila</name>
    <dbReference type="NCBI Taxonomy" id="1204385"/>
    <lineage>
        <taxon>Bacteria</taxon>
        <taxon>Bacillati</taxon>
        <taxon>Chloroflexota</taxon>
        <taxon>Caldilineae</taxon>
        <taxon>Caldilineales</taxon>
        <taxon>Caldilineaceae</taxon>
        <taxon>Litorilinea</taxon>
    </lineage>
</organism>
<feature type="transmembrane region" description="Helical" evidence="7">
    <location>
        <begin position="162"/>
        <end position="181"/>
    </location>
</feature>
<dbReference type="PANTHER" id="PTHR43386">
    <property type="entry name" value="OLIGOPEPTIDE TRANSPORT SYSTEM PERMEASE PROTEIN APPC"/>
    <property type="match status" value="1"/>
</dbReference>
<comment type="similarity">
    <text evidence="7">Belongs to the binding-protein-dependent transport system permease family.</text>
</comment>
<comment type="caution">
    <text evidence="9">The sequence shown here is derived from an EMBL/GenBank/DDBJ whole genome shotgun (WGS) entry which is preliminary data.</text>
</comment>
<name>A0A540VBR0_9CHLR</name>
<evidence type="ECO:0000256" key="7">
    <source>
        <dbReference type="RuleBase" id="RU363032"/>
    </source>
</evidence>
<feature type="transmembrane region" description="Helical" evidence="7">
    <location>
        <begin position="40"/>
        <end position="60"/>
    </location>
</feature>
<accession>A0A540VBR0</accession>
<evidence type="ECO:0000313" key="10">
    <source>
        <dbReference type="Proteomes" id="UP000317371"/>
    </source>
</evidence>
<dbReference type="CDD" id="cd06261">
    <property type="entry name" value="TM_PBP2"/>
    <property type="match status" value="1"/>
</dbReference>
<dbReference type="InParanoid" id="A0A540VBR0"/>
<dbReference type="Pfam" id="PF00528">
    <property type="entry name" value="BPD_transp_1"/>
    <property type="match status" value="1"/>
</dbReference>
<dbReference type="OrthoDB" id="9776213at2"/>
<proteinExistence type="inferred from homology"/>
<feature type="transmembrane region" description="Helical" evidence="7">
    <location>
        <begin position="216"/>
        <end position="243"/>
    </location>
</feature>
<dbReference type="InterPro" id="IPR035906">
    <property type="entry name" value="MetI-like_sf"/>
</dbReference>
<evidence type="ECO:0000256" key="2">
    <source>
        <dbReference type="ARBA" id="ARBA00022448"/>
    </source>
</evidence>
<dbReference type="PROSITE" id="PS50928">
    <property type="entry name" value="ABC_TM1"/>
    <property type="match status" value="1"/>
</dbReference>
<feature type="transmembrane region" description="Helical" evidence="7">
    <location>
        <begin position="268"/>
        <end position="288"/>
    </location>
</feature>
<dbReference type="GO" id="GO:0005886">
    <property type="term" value="C:plasma membrane"/>
    <property type="evidence" value="ECO:0007669"/>
    <property type="project" value="UniProtKB-SubCell"/>
</dbReference>
<feature type="transmembrane region" description="Helical" evidence="7">
    <location>
        <begin position="138"/>
        <end position="156"/>
    </location>
</feature>
<dbReference type="GO" id="GO:0055085">
    <property type="term" value="P:transmembrane transport"/>
    <property type="evidence" value="ECO:0007669"/>
    <property type="project" value="InterPro"/>
</dbReference>
<keyword evidence="5 7" id="KW-1133">Transmembrane helix</keyword>
<keyword evidence="10" id="KW-1185">Reference proteome</keyword>
<dbReference type="InterPro" id="IPR000515">
    <property type="entry name" value="MetI-like"/>
</dbReference>
<feature type="domain" description="ABC transmembrane type-1" evidence="8">
    <location>
        <begin position="99"/>
        <end position="288"/>
    </location>
</feature>
<dbReference type="Gene3D" id="1.10.3720.10">
    <property type="entry name" value="MetI-like"/>
    <property type="match status" value="1"/>
</dbReference>
<reference evidence="9 10" key="1">
    <citation type="submission" date="2019-06" db="EMBL/GenBank/DDBJ databases">
        <title>Genome sequence of Litorilinea aerophila BAA-2444.</title>
        <authorList>
            <person name="Maclea K.S."/>
            <person name="Maurais E.G."/>
            <person name="Iannazzi L.C."/>
        </authorList>
    </citation>
    <scope>NUCLEOTIDE SEQUENCE [LARGE SCALE GENOMIC DNA]</scope>
    <source>
        <strain evidence="9 10">ATCC BAA-2444</strain>
    </source>
</reference>
<protein>
    <submittedName>
        <fullName evidence="9">ABC transporter permease</fullName>
    </submittedName>
</protein>
<dbReference type="SUPFAM" id="SSF161098">
    <property type="entry name" value="MetI-like"/>
    <property type="match status" value="1"/>
</dbReference>
<keyword evidence="4 7" id="KW-0812">Transmembrane</keyword>
<keyword evidence="6 7" id="KW-0472">Membrane</keyword>
<evidence type="ECO:0000313" key="9">
    <source>
        <dbReference type="EMBL" id="TQE94199.1"/>
    </source>
</evidence>
<sequence length="302" mass="32443">MAEPAVVAPALGQEGATRRTAPRGFWQDTIHRLRRHRTGMVGATLVALLVLTALFGPYLAPYDPNQMDFSVRFSPPTLRHPLGADDFGRDILSRIMVGARVSLQVGMIAVGIAATVGTLLGLVAGYAGRVVDEVIMRAMDILFAFPAILLAIAILAALGKGILNAMVAIGVVYIPIFARIARGTVLAVRNEEFVEAARAIGARDARILFRHILPNALAPLIVETSLSLSFAILAEAALSFFGLGTQPPDPSWGRMLSEGRAYFQQSPWMGIFPGLAIMLSVMGFNFLGDGLRDVLDPRLKNL</sequence>
<evidence type="ECO:0000256" key="5">
    <source>
        <dbReference type="ARBA" id="ARBA00022989"/>
    </source>
</evidence>
<evidence type="ECO:0000256" key="4">
    <source>
        <dbReference type="ARBA" id="ARBA00022692"/>
    </source>
</evidence>
<keyword evidence="2 7" id="KW-0813">Transport</keyword>
<dbReference type="InterPro" id="IPR025966">
    <property type="entry name" value="OppC_N"/>
</dbReference>
<evidence type="ECO:0000259" key="8">
    <source>
        <dbReference type="PROSITE" id="PS50928"/>
    </source>
</evidence>
<dbReference type="EMBL" id="VIGC01000026">
    <property type="protein sequence ID" value="TQE94199.1"/>
    <property type="molecule type" value="Genomic_DNA"/>
</dbReference>
<feature type="transmembrane region" description="Helical" evidence="7">
    <location>
        <begin position="103"/>
        <end position="126"/>
    </location>
</feature>
<dbReference type="AlphaFoldDB" id="A0A540VBR0"/>
<evidence type="ECO:0000256" key="3">
    <source>
        <dbReference type="ARBA" id="ARBA00022475"/>
    </source>
</evidence>
<keyword evidence="3" id="KW-1003">Cell membrane</keyword>
<dbReference type="Proteomes" id="UP000317371">
    <property type="component" value="Unassembled WGS sequence"/>
</dbReference>
<comment type="subcellular location">
    <subcellularLocation>
        <location evidence="1 7">Cell membrane</location>
        <topology evidence="1 7">Multi-pass membrane protein</topology>
    </subcellularLocation>
</comment>